<comment type="caution">
    <text evidence="1">The sequence shown here is derived from an EMBL/GenBank/DDBJ whole genome shotgun (WGS) entry which is preliminary data.</text>
</comment>
<sequence length="37" mass="4059">MHQPGLRSVTLTVRIHHDIMAQPASGTHHCSDTHTGK</sequence>
<reference evidence="1 2" key="1">
    <citation type="journal article" date="2020" name="Phytopathology">
        <title>Genome Sequence Resources of Colletotrichum truncatum, C. plurivorum, C. musicola, and C. sojae: Four Species Pathogenic to Soybean (Glycine max).</title>
        <authorList>
            <person name="Rogerio F."/>
            <person name="Boufleur T.R."/>
            <person name="Ciampi-Guillardi M."/>
            <person name="Sukno S.A."/>
            <person name="Thon M.R."/>
            <person name="Massola Junior N.S."/>
            <person name="Baroncelli R."/>
        </authorList>
    </citation>
    <scope>NUCLEOTIDE SEQUENCE [LARGE SCALE GENOMIC DNA]</scope>
    <source>
        <strain evidence="1 2">CMES1059</strain>
    </source>
</reference>
<organism evidence="1 2">
    <name type="scientific">Colletotrichum truncatum</name>
    <name type="common">Anthracnose fungus</name>
    <name type="synonym">Colletotrichum capsici</name>
    <dbReference type="NCBI Taxonomy" id="5467"/>
    <lineage>
        <taxon>Eukaryota</taxon>
        <taxon>Fungi</taxon>
        <taxon>Dikarya</taxon>
        <taxon>Ascomycota</taxon>
        <taxon>Pezizomycotina</taxon>
        <taxon>Sordariomycetes</taxon>
        <taxon>Hypocreomycetidae</taxon>
        <taxon>Glomerellales</taxon>
        <taxon>Glomerellaceae</taxon>
        <taxon>Colletotrichum</taxon>
        <taxon>Colletotrichum truncatum species complex</taxon>
    </lineage>
</organism>
<keyword evidence="2" id="KW-1185">Reference proteome</keyword>
<evidence type="ECO:0000313" key="2">
    <source>
        <dbReference type="Proteomes" id="UP000805649"/>
    </source>
</evidence>
<evidence type="ECO:0000313" key="1">
    <source>
        <dbReference type="EMBL" id="KAL0937001.1"/>
    </source>
</evidence>
<accession>A0ACC3YYL7</accession>
<dbReference type="EMBL" id="VUJX02000005">
    <property type="protein sequence ID" value="KAL0937001.1"/>
    <property type="molecule type" value="Genomic_DNA"/>
</dbReference>
<name>A0ACC3YYL7_COLTU</name>
<proteinExistence type="predicted"/>
<dbReference type="Proteomes" id="UP000805649">
    <property type="component" value="Unassembled WGS sequence"/>
</dbReference>
<gene>
    <name evidence="1" type="ORF">CTRU02_209217</name>
</gene>
<protein>
    <submittedName>
        <fullName evidence="1">Uncharacterized protein</fullName>
    </submittedName>
</protein>